<proteinExistence type="predicted"/>
<protein>
    <submittedName>
        <fullName evidence="1">Uncharacterized protein</fullName>
    </submittedName>
</protein>
<accession>A0ABP0TAS8</accession>
<organism evidence="1 2">
    <name type="scientific">Sphagnum troendelagicum</name>
    <dbReference type="NCBI Taxonomy" id="128251"/>
    <lineage>
        <taxon>Eukaryota</taxon>
        <taxon>Viridiplantae</taxon>
        <taxon>Streptophyta</taxon>
        <taxon>Embryophyta</taxon>
        <taxon>Bryophyta</taxon>
        <taxon>Sphagnophytina</taxon>
        <taxon>Sphagnopsida</taxon>
        <taxon>Sphagnales</taxon>
        <taxon>Sphagnaceae</taxon>
        <taxon>Sphagnum</taxon>
    </lineage>
</organism>
<reference evidence="1 2" key="1">
    <citation type="submission" date="2024-02" db="EMBL/GenBank/DDBJ databases">
        <authorList>
            <consortium name="ELIXIR-Norway"/>
            <consortium name="Elixir Norway"/>
        </authorList>
    </citation>
    <scope>NUCLEOTIDE SEQUENCE [LARGE SCALE GENOMIC DNA]</scope>
</reference>
<name>A0ABP0TAS8_9BRYO</name>
<dbReference type="EMBL" id="OZ019893">
    <property type="protein sequence ID" value="CAK9191065.1"/>
    <property type="molecule type" value="Genomic_DNA"/>
</dbReference>
<evidence type="ECO:0000313" key="1">
    <source>
        <dbReference type="EMBL" id="CAK9191065.1"/>
    </source>
</evidence>
<sequence>MVWRRKHTKTLALAVRWCGEECDQGEGERGGGGVGVWDGGGYADLSRQGAHEMGYMGGVGSEWREGGERGLERSLEALSGLPKRGLDRDKC</sequence>
<gene>
    <name evidence="1" type="ORF">CSSPTR1EN2_LOCUS1204</name>
</gene>
<keyword evidence="2" id="KW-1185">Reference proteome</keyword>
<evidence type="ECO:0000313" key="2">
    <source>
        <dbReference type="Proteomes" id="UP001497512"/>
    </source>
</evidence>
<dbReference type="Proteomes" id="UP001497512">
    <property type="component" value="Chromosome 1"/>
</dbReference>